<keyword evidence="2" id="KW-1133">Transmembrane helix</keyword>
<keyword evidence="4" id="KW-1185">Reference proteome</keyword>
<dbReference type="OrthoDB" id="1081116at2"/>
<dbReference type="AlphaFoldDB" id="A0A5C8GLR3"/>
<sequence>MIALFKFILFIFGVFFIAIVWIAYAFYKQIRRKVQRFKPEDWTDNHHTTKNTIIDRRSSEQRKKQVIGDDEGEYVDFTISDKKGTEKDN</sequence>
<dbReference type="EMBL" id="SDIK01000017">
    <property type="protein sequence ID" value="TXJ62884.1"/>
    <property type="molecule type" value="Genomic_DNA"/>
</dbReference>
<evidence type="ECO:0000313" key="4">
    <source>
        <dbReference type="Proteomes" id="UP000321612"/>
    </source>
</evidence>
<comment type="caution">
    <text evidence="3">The sequence shown here is derived from an EMBL/GenBank/DDBJ whole genome shotgun (WGS) entry which is preliminary data.</text>
</comment>
<dbReference type="RefSeq" id="WP_130828511.1">
    <property type="nucleotide sequence ID" value="NZ_SDIK01000017.1"/>
</dbReference>
<feature type="region of interest" description="Disordered" evidence="1">
    <location>
        <begin position="42"/>
        <end position="69"/>
    </location>
</feature>
<organism evidence="3 4">
    <name type="scientific">Prevotella brunnea</name>
    <dbReference type="NCBI Taxonomy" id="2508867"/>
    <lineage>
        <taxon>Bacteria</taxon>
        <taxon>Pseudomonadati</taxon>
        <taxon>Bacteroidota</taxon>
        <taxon>Bacteroidia</taxon>
        <taxon>Bacteroidales</taxon>
        <taxon>Prevotellaceae</taxon>
        <taxon>Prevotella</taxon>
    </lineage>
</organism>
<evidence type="ECO:0000256" key="2">
    <source>
        <dbReference type="SAM" id="Phobius"/>
    </source>
</evidence>
<evidence type="ECO:0000313" key="3">
    <source>
        <dbReference type="EMBL" id="TXJ62884.1"/>
    </source>
</evidence>
<feature type="transmembrane region" description="Helical" evidence="2">
    <location>
        <begin position="6"/>
        <end position="27"/>
    </location>
</feature>
<accession>A0A5C8GLR3</accession>
<name>A0A5C8GLR3_9BACT</name>
<keyword evidence="2" id="KW-0472">Membrane</keyword>
<gene>
    <name evidence="3" type="ORF">ETF27_02610</name>
</gene>
<keyword evidence="2" id="KW-0812">Transmembrane</keyword>
<reference evidence="4" key="1">
    <citation type="submission" date="2019-05" db="EMBL/GenBank/DDBJ databases">
        <title>Prevotella brunnea sp. nov., isolated from a wound of a patient.</title>
        <authorList>
            <person name="Buhl M."/>
        </authorList>
    </citation>
    <scope>NUCLEOTIDE SEQUENCE [LARGE SCALE GENOMIC DNA]</scope>
    <source>
        <strain evidence="4">A2672</strain>
    </source>
</reference>
<dbReference type="Proteomes" id="UP000321612">
    <property type="component" value="Unassembled WGS sequence"/>
</dbReference>
<protein>
    <submittedName>
        <fullName evidence="3">DUF4834 domain-containing protein</fullName>
    </submittedName>
</protein>
<proteinExistence type="predicted"/>
<feature type="compositionally biased region" description="Basic and acidic residues" evidence="1">
    <location>
        <begin position="42"/>
        <end position="67"/>
    </location>
</feature>
<evidence type="ECO:0000256" key="1">
    <source>
        <dbReference type="SAM" id="MobiDB-lite"/>
    </source>
</evidence>